<proteinExistence type="inferred from homology"/>
<evidence type="ECO:0000256" key="2">
    <source>
        <dbReference type="ARBA" id="ARBA00023235"/>
    </source>
</evidence>
<dbReference type="InterPro" id="IPR014718">
    <property type="entry name" value="GH-type_carb-bd"/>
</dbReference>
<dbReference type="GO" id="GO:0030246">
    <property type="term" value="F:carbohydrate binding"/>
    <property type="evidence" value="ECO:0007669"/>
    <property type="project" value="InterPro"/>
</dbReference>
<evidence type="ECO:0000256" key="1">
    <source>
        <dbReference type="ARBA" id="ARBA00006206"/>
    </source>
</evidence>
<dbReference type="GO" id="GO:0033499">
    <property type="term" value="P:galactose catabolic process via UDP-galactose, Leloir pathway"/>
    <property type="evidence" value="ECO:0007669"/>
    <property type="project" value="TreeGrafter"/>
</dbReference>
<organism evidence="4 5">
    <name type="scientific">Phaeovulum vinaykumarii</name>
    <dbReference type="NCBI Taxonomy" id="407234"/>
    <lineage>
        <taxon>Bacteria</taxon>
        <taxon>Pseudomonadati</taxon>
        <taxon>Pseudomonadota</taxon>
        <taxon>Alphaproteobacteria</taxon>
        <taxon>Rhodobacterales</taxon>
        <taxon>Paracoccaceae</taxon>
        <taxon>Phaeovulum</taxon>
    </lineage>
</organism>
<dbReference type="SUPFAM" id="SSF74650">
    <property type="entry name" value="Galactose mutarotase-like"/>
    <property type="match status" value="1"/>
</dbReference>
<keyword evidence="3" id="KW-0119">Carbohydrate metabolism</keyword>
<dbReference type="PANTHER" id="PTHR10091:SF49">
    <property type="entry name" value="ALDOSE 1-EPIMERASE"/>
    <property type="match status" value="1"/>
</dbReference>
<dbReference type="Pfam" id="PF01263">
    <property type="entry name" value="Aldose_epim"/>
    <property type="match status" value="1"/>
</dbReference>
<dbReference type="AlphaFoldDB" id="A0A1N7M157"/>
<reference evidence="5" key="1">
    <citation type="submission" date="2017-01" db="EMBL/GenBank/DDBJ databases">
        <authorList>
            <person name="Varghese N."/>
            <person name="Submissions S."/>
        </authorList>
    </citation>
    <scope>NUCLEOTIDE SEQUENCE [LARGE SCALE GENOMIC DNA]</scope>
    <source>
        <strain evidence="5">DSM 18714</strain>
    </source>
</reference>
<accession>A0A1N7M157</accession>
<evidence type="ECO:0000313" key="4">
    <source>
        <dbReference type="EMBL" id="SIS79840.1"/>
    </source>
</evidence>
<comment type="similarity">
    <text evidence="1">Belongs to the aldose epimerase family.</text>
</comment>
<dbReference type="GO" id="GO:0006006">
    <property type="term" value="P:glucose metabolic process"/>
    <property type="evidence" value="ECO:0007669"/>
    <property type="project" value="TreeGrafter"/>
</dbReference>
<dbReference type="InterPro" id="IPR008183">
    <property type="entry name" value="Aldose_1/G6P_1-epimerase"/>
</dbReference>
<keyword evidence="2" id="KW-0413">Isomerase</keyword>
<dbReference type="STRING" id="407234.SAMN05421795_10548"/>
<evidence type="ECO:0000313" key="5">
    <source>
        <dbReference type="Proteomes" id="UP000186098"/>
    </source>
</evidence>
<name>A0A1N7M157_9RHOB</name>
<dbReference type="CDD" id="cd09019">
    <property type="entry name" value="galactose_mutarotase_like"/>
    <property type="match status" value="1"/>
</dbReference>
<sequence length="331" mass="34985">MSIRTIGTLDSGAAVETIALAAGDLRAEVVTLGARLNDLRLAGTPWPLVLGAATLGGMTGPMRWFGAVVGPVANRLRGAHVEIAGRVHALDANDGDACLHGGHAGTAARLWQIADTAPDRATLTLTLEEGACGLPGRRELRISYRIKPPATLVVRLWATTDAPTLLNPALHPYWNLDGTPDTGGHRLRIAADHVLPTDAAHLPTGEIRPVAGPWDLRALRAVADLPPLDHNFCLAPSPRPLTEVAELRGAHGVCLRIATTAPGLQVHDAREMDTAPWPGLTGTPYGPRAGLALEPQMWPDAPGRAGFPAIDCAAGGQWAQESRYRLVREEV</sequence>
<evidence type="ECO:0000256" key="3">
    <source>
        <dbReference type="ARBA" id="ARBA00023277"/>
    </source>
</evidence>
<protein>
    <submittedName>
        <fullName evidence="4">Aldose 1-epimerase</fullName>
    </submittedName>
</protein>
<dbReference type="Proteomes" id="UP000186098">
    <property type="component" value="Unassembled WGS sequence"/>
</dbReference>
<gene>
    <name evidence="4" type="ORF">SAMN05421795_10548</name>
</gene>
<keyword evidence="5" id="KW-1185">Reference proteome</keyword>
<dbReference type="InterPro" id="IPR011013">
    <property type="entry name" value="Gal_mutarotase_sf_dom"/>
</dbReference>
<dbReference type="InterPro" id="IPR047215">
    <property type="entry name" value="Galactose_mutarotase-like"/>
</dbReference>
<dbReference type="PANTHER" id="PTHR10091">
    <property type="entry name" value="ALDOSE-1-EPIMERASE"/>
    <property type="match status" value="1"/>
</dbReference>
<dbReference type="GO" id="GO:0004034">
    <property type="term" value="F:aldose 1-epimerase activity"/>
    <property type="evidence" value="ECO:0007669"/>
    <property type="project" value="TreeGrafter"/>
</dbReference>
<dbReference type="Gene3D" id="2.70.98.10">
    <property type="match status" value="1"/>
</dbReference>
<dbReference type="RefSeq" id="WP_076366035.1">
    <property type="nucleotide sequence ID" value="NZ_FTOM01000005.1"/>
</dbReference>
<dbReference type="EMBL" id="FTOM01000005">
    <property type="protein sequence ID" value="SIS79840.1"/>
    <property type="molecule type" value="Genomic_DNA"/>
</dbReference>
<dbReference type="OrthoDB" id="9779408at2"/>